<evidence type="ECO:0000256" key="2">
    <source>
        <dbReference type="ARBA" id="ARBA00022670"/>
    </source>
</evidence>
<feature type="domain" description="MPN" evidence="8">
    <location>
        <begin position="113"/>
        <end position="235"/>
    </location>
</feature>
<protein>
    <submittedName>
        <fullName evidence="9">DNA repair protein RadC</fullName>
    </submittedName>
</protein>
<evidence type="ECO:0000259" key="8">
    <source>
        <dbReference type="PROSITE" id="PS50249"/>
    </source>
</evidence>
<gene>
    <name evidence="9" type="primary">radC</name>
    <name evidence="9" type="ORF">ACFO8Q_11120</name>
</gene>
<keyword evidence="5" id="KW-0862">Zinc</keyword>
<dbReference type="Gene3D" id="3.40.140.10">
    <property type="entry name" value="Cytidine Deaminase, domain 2"/>
    <property type="match status" value="1"/>
</dbReference>
<evidence type="ECO:0000313" key="9">
    <source>
        <dbReference type="EMBL" id="MFC4767903.1"/>
    </source>
</evidence>
<keyword evidence="3" id="KW-0479">Metal-binding</keyword>
<keyword evidence="4" id="KW-0378">Hydrolase</keyword>
<keyword evidence="6" id="KW-0482">Metalloprotease</keyword>
<proteinExistence type="inferred from homology"/>
<keyword evidence="10" id="KW-1185">Reference proteome</keyword>
<reference evidence="10" key="1">
    <citation type="journal article" date="2019" name="Int. J. Syst. Evol. Microbiol.">
        <title>The Global Catalogue of Microorganisms (GCM) 10K type strain sequencing project: providing services to taxonomists for standard genome sequencing and annotation.</title>
        <authorList>
            <consortium name="The Broad Institute Genomics Platform"/>
            <consortium name="The Broad Institute Genome Sequencing Center for Infectious Disease"/>
            <person name="Wu L."/>
            <person name="Ma J."/>
        </authorList>
    </citation>
    <scope>NUCLEOTIDE SEQUENCE [LARGE SCALE GENOMIC DNA]</scope>
    <source>
        <strain evidence="10">WYCCWR 12678</strain>
    </source>
</reference>
<dbReference type="InterPro" id="IPR046778">
    <property type="entry name" value="UPF0758_N"/>
</dbReference>
<dbReference type="EMBL" id="JBHSHC010000093">
    <property type="protein sequence ID" value="MFC4767903.1"/>
    <property type="molecule type" value="Genomic_DNA"/>
</dbReference>
<dbReference type="SUPFAM" id="SSF102712">
    <property type="entry name" value="JAB1/MPN domain"/>
    <property type="match status" value="1"/>
</dbReference>
<dbReference type="Proteomes" id="UP001596002">
    <property type="component" value="Unassembled WGS sequence"/>
</dbReference>
<comment type="similarity">
    <text evidence="1 7">Belongs to the UPF0758 family.</text>
</comment>
<dbReference type="PANTHER" id="PTHR30471:SF3">
    <property type="entry name" value="UPF0758 PROTEIN YEES-RELATED"/>
    <property type="match status" value="1"/>
</dbReference>
<dbReference type="InterPro" id="IPR001405">
    <property type="entry name" value="UPF0758"/>
</dbReference>
<evidence type="ECO:0000256" key="1">
    <source>
        <dbReference type="ARBA" id="ARBA00010243"/>
    </source>
</evidence>
<dbReference type="InterPro" id="IPR037518">
    <property type="entry name" value="MPN"/>
</dbReference>
<dbReference type="RefSeq" id="WP_380025824.1">
    <property type="nucleotide sequence ID" value="NZ_JBHSHC010000093.1"/>
</dbReference>
<evidence type="ECO:0000256" key="4">
    <source>
        <dbReference type="ARBA" id="ARBA00022801"/>
    </source>
</evidence>
<evidence type="ECO:0000256" key="6">
    <source>
        <dbReference type="ARBA" id="ARBA00023049"/>
    </source>
</evidence>
<dbReference type="CDD" id="cd08071">
    <property type="entry name" value="MPN_DUF2466"/>
    <property type="match status" value="1"/>
</dbReference>
<dbReference type="NCBIfam" id="TIGR00608">
    <property type="entry name" value="radc"/>
    <property type="match status" value="1"/>
</dbReference>
<comment type="caution">
    <text evidence="9">The sequence shown here is derived from an EMBL/GenBank/DDBJ whole genome shotgun (WGS) entry which is preliminary data.</text>
</comment>
<evidence type="ECO:0000313" key="10">
    <source>
        <dbReference type="Proteomes" id="UP001596002"/>
    </source>
</evidence>
<dbReference type="PROSITE" id="PS50249">
    <property type="entry name" value="MPN"/>
    <property type="match status" value="1"/>
</dbReference>
<sequence length="235" mass="26185">MSWLKVEESIRVLVRDVPAEERPRERMIRDGASSLSNVELLAILLRTGSNGQSVLGLAEQLLSRFGGLRSLMEADFHEIIDIPGMGPAKALQIQAAIEIGKRIARLSREPLTVIRSPQDVADLFMDRLRFEKKEHFVVIHLDTKNQIIAEEVASIGSLDSSIVHPREIFKTALKKSSASIICVHNHPSGDPTPSREDILVTKRLAEVGQIMGIEMLDHIVIGEQRFVSLKEQGLF</sequence>
<evidence type="ECO:0000256" key="7">
    <source>
        <dbReference type="RuleBase" id="RU003797"/>
    </source>
</evidence>
<evidence type="ECO:0000256" key="3">
    <source>
        <dbReference type="ARBA" id="ARBA00022723"/>
    </source>
</evidence>
<dbReference type="InterPro" id="IPR025657">
    <property type="entry name" value="RadC_JAB"/>
</dbReference>
<dbReference type="PROSITE" id="PS01302">
    <property type="entry name" value="UPF0758"/>
    <property type="match status" value="1"/>
</dbReference>
<name>A0ABV9Q2C2_9BACL</name>
<keyword evidence="2" id="KW-0645">Protease</keyword>
<dbReference type="Gene3D" id="1.10.150.20">
    <property type="entry name" value="5' to 3' exonuclease, C-terminal subdomain"/>
    <property type="match status" value="1"/>
</dbReference>
<dbReference type="NCBIfam" id="NF000642">
    <property type="entry name" value="PRK00024.1"/>
    <property type="match status" value="1"/>
</dbReference>
<dbReference type="SUPFAM" id="SSF47781">
    <property type="entry name" value="RuvA domain 2-like"/>
    <property type="match status" value="1"/>
</dbReference>
<dbReference type="Pfam" id="PF20582">
    <property type="entry name" value="UPF0758_N"/>
    <property type="match status" value="1"/>
</dbReference>
<dbReference type="InterPro" id="IPR020891">
    <property type="entry name" value="UPF0758_CS"/>
</dbReference>
<accession>A0ABV9Q2C2</accession>
<dbReference type="Pfam" id="PF04002">
    <property type="entry name" value="RadC"/>
    <property type="match status" value="1"/>
</dbReference>
<organism evidence="9 10">
    <name type="scientific">Effusibacillus consociatus</name>
    <dbReference type="NCBI Taxonomy" id="1117041"/>
    <lineage>
        <taxon>Bacteria</taxon>
        <taxon>Bacillati</taxon>
        <taxon>Bacillota</taxon>
        <taxon>Bacilli</taxon>
        <taxon>Bacillales</taxon>
        <taxon>Alicyclobacillaceae</taxon>
        <taxon>Effusibacillus</taxon>
    </lineage>
</organism>
<evidence type="ECO:0000256" key="5">
    <source>
        <dbReference type="ARBA" id="ARBA00022833"/>
    </source>
</evidence>
<dbReference type="InterPro" id="IPR010994">
    <property type="entry name" value="RuvA_2-like"/>
</dbReference>
<dbReference type="PANTHER" id="PTHR30471">
    <property type="entry name" value="DNA REPAIR PROTEIN RADC"/>
    <property type="match status" value="1"/>
</dbReference>